<protein>
    <submittedName>
        <fullName evidence="2">Uncharacterized protein</fullName>
    </submittedName>
</protein>
<dbReference type="KEGG" id="bsc:COCSADRAFT_195621"/>
<dbReference type="Proteomes" id="UP000016934">
    <property type="component" value="Unassembled WGS sequence"/>
</dbReference>
<name>M2SRM7_COCSN</name>
<dbReference type="AlphaFoldDB" id="M2SRM7"/>
<organism evidence="2 3">
    <name type="scientific">Cochliobolus sativus (strain ND90Pr / ATCC 201652)</name>
    <name type="common">Common root rot and spot blotch fungus</name>
    <name type="synonym">Bipolaris sorokiniana</name>
    <dbReference type="NCBI Taxonomy" id="665912"/>
    <lineage>
        <taxon>Eukaryota</taxon>
        <taxon>Fungi</taxon>
        <taxon>Dikarya</taxon>
        <taxon>Ascomycota</taxon>
        <taxon>Pezizomycotina</taxon>
        <taxon>Dothideomycetes</taxon>
        <taxon>Pleosporomycetidae</taxon>
        <taxon>Pleosporales</taxon>
        <taxon>Pleosporineae</taxon>
        <taxon>Pleosporaceae</taxon>
        <taxon>Bipolaris</taxon>
    </lineage>
</organism>
<dbReference type="GeneID" id="19133947"/>
<proteinExistence type="predicted"/>
<dbReference type="OMA" id="YINIEMS"/>
<accession>M2SRM7</accession>
<reference evidence="2 3" key="1">
    <citation type="journal article" date="2012" name="PLoS Pathog.">
        <title>Diverse lifestyles and strategies of plant pathogenesis encoded in the genomes of eighteen Dothideomycetes fungi.</title>
        <authorList>
            <person name="Ohm R.A."/>
            <person name="Feau N."/>
            <person name="Henrissat B."/>
            <person name="Schoch C.L."/>
            <person name="Horwitz B.A."/>
            <person name="Barry K.W."/>
            <person name="Condon B.J."/>
            <person name="Copeland A.C."/>
            <person name="Dhillon B."/>
            <person name="Glaser F."/>
            <person name="Hesse C.N."/>
            <person name="Kosti I."/>
            <person name="LaButti K."/>
            <person name="Lindquist E.A."/>
            <person name="Lucas S."/>
            <person name="Salamov A.A."/>
            <person name="Bradshaw R.E."/>
            <person name="Ciuffetti L."/>
            <person name="Hamelin R.C."/>
            <person name="Kema G.H.J."/>
            <person name="Lawrence C."/>
            <person name="Scott J.A."/>
            <person name="Spatafora J.W."/>
            <person name="Turgeon B.G."/>
            <person name="de Wit P.J.G.M."/>
            <person name="Zhong S."/>
            <person name="Goodwin S.B."/>
            <person name="Grigoriev I.V."/>
        </authorList>
    </citation>
    <scope>NUCLEOTIDE SEQUENCE [LARGE SCALE GENOMIC DNA]</scope>
    <source>
        <strain evidence="3">ND90Pr / ATCC 201652</strain>
    </source>
</reference>
<reference evidence="3" key="2">
    <citation type="journal article" date="2013" name="PLoS Genet.">
        <title>Comparative genome structure, secondary metabolite, and effector coding capacity across Cochliobolus pathogens.</title>
        <authorList>
            <person name="Condon B.J."/>
            <person name="Leng Y."/>
            <person name="Wu D."/>
            <person name="Bushley K.E."/>
            <person name="Ohm R.A."/>
            <person name="Otillar R."/>
            <person name="Martin J."/>
            <person name="Schackwitz W."/>
            <person name="Grimwood J."/>
            <person name="MohdZainudin N."/>
            <person name="Xue C."/>
            <person name="Wang R."/>
            <person name="Manning V.A."/>
            <person name="Dhillon B."/>
            <person name="Tu Z.J."/>
            <person name="Steffenson B.J."/>
            <person name="Salamov A."/>
            <person name="Sun H."/>
            <person name="Lowry S."/>
            <person name="LaButti K."/>
            <person name="Han J."/>
            <person name="Copeland A."/>
            <person name="Lindquist E."/>
            <person name="Barry K."/>
            <person name="Schmutz J."/>
            <person name="Baker S.E."/>
            <person name="Ciuffetti L.M."/>
            <person name="Grigoriev I.V."/>
            <person name="Zhong S."/>
            <person name="Turgeon B.G."/>
        </authorList>
    </citation>
    <scope>NUCLEOTIDE SEQUENCE [LARGE SCALE GENOMIC DNA]</scope>
    <source>
        <strain evidence="3">ND90Pr / ATCC 201652</strain>
    </source>
</reference>
<dbReference type="RefSeq" id="XP_007695087.1">
    <property type="nucleotide sequence ID" value="XM_007696897.1"/>
</dbReference>
<keyword evidence="3" id="KW-1185">Reference proteome</keyword>
<dbReference type="HOGENOM" id="CLU_1660594_0_0_1"/>
<dbReference type="OrthoDB" id="3694947at2759"/>
<evidence type="ECO:0000313" key="3">
    <source>
        <dbReference type="Proteomes" id="UP000016934"/>
    </source>
</evidence>
<sequence length="159" mass="17565">MSSITTAALSRTQSYAYPFTYPLTRMFNGATTSSSPPPTSSPSNSLIPAKLIRRSRDPQYKTFNSTYINIEMSDLTHTRFDNQPLPTSTDADYYGDDEDNSADMEIIRRDTEEKWKGGQSRSGSASASGSVMGGVKRTVVKMGVSVKNGFRGMVRKFTF</sequence>
<feature type="region of interest" description="Disordered" evidence="1">
    <location>
        <begin position="78"/>
        <end position="100"/>
    </location>
</feature>
<gene>
    <name evidence="2" type="ORF">COCSADRAFT_195621</name>
</gene>
<evidence type="ECO:0000256" key="1">
    <source>
        <dbReference type="SAM" id="MobiDB-lite"/>
    </source>
</evidence>
<evidence type="ECO:0000313" key="2">
    <source>
        <dbReference type="EMBL" id="EMD69893.1"/>
    </source>
</evidence>
<dbReference type="EMBL" id="KB445637">
    <property type="protein sequence ID" value="EMD69893.1"/>
    <property type="molecule type" value="Genomic_DNA"/>
</dbReference>
<feature type="region of interest" description="Disordered" evidence="1">
    <location>
        <begin position="30"/>
        <end position="52"/>
    </location>
</feature>